<evidence type="ECO:0000313" key="1">
    <source>
        <dbReference type="EMBL" id="MBS1258635.1"/>
    </source>
</evidence>
<gene>
    <name evidence="1" type="ORF">MAG551_01696</name>
</gene>
<proteinExistence type="predicted"/>
<reference evidence="1" key="1">
    <citation type="journal article" date="2021" name="ISME J.">
        <title>Fine-scale metabolic discontinuity in a stratified prokaryote microbiome of a Red Sea deep halocline.</title>
        <authorList>
            <person name="Michoud G."/>
            <person name="Ngugi D.K."/>
            <person name="Barozzi A."/>
            <person name="Merlino G."/>
            <person name="Calleja M.L."/>
            <person name="Delgado-Huertas A."/>
            <person name="Moran X.A.G."/>
            <person name="Daffonchio D."/>
        </authorList>
    </citation>
    <scope>NUCLEOTIDE SEQUENCE</scope>
    <source>
        <strain evidence="1">SuakinDeep_MAG55_1</strain>
    </source>
</reference>
<comment type="caution">
    <text evidence="1">The sequence shown here is derived from an EMBL/GenBank/DDBJ whole genome shotgun (WGS) entry which is preliminary data.</text>
</comment>
<organism evidence="1 2">
    <name type="scientific">Candidatus Scalindua arabica</name>
    <dbReference type="NCBI Taxonomy" id="1127984"/>
    <lineage>
        <taxon>Bacteria</taxon>
        <taxon>Pseudomonadati</taxon>
        <taxon>Planctomycetota</taxon>
        <taxon>Candidatus Brocadiia</taxon>
        <taxon>Candidatus Brocadiales</taxon>
        <taxon>Candidatus Scalinduaceae</taxon>
        <taxon>Candidatus Scalindua</taxon>
    </lineage>
</organism>
<dbReference type="Pfam" id="PF10049">
    <property type="entry name" value="DUF2283"/>
    <property type="match status" value="1"/>
</dbReference>
<dbReference type="InterPro" id="IPR019270">
    <property type="entry name" value="DUF2283"/>
</dbReference>
<protein>
    <recommendedName>
        <fullName evidence="3">DUF2283 domain-containing protein</fullName>
    </recommendedName>
</protein>
<evidence type="ECO:0008006" key="3">
    <source>
        <dbReference type="Google" id="ProtNLM"/>
    </source>
</evidence>
<sequence>METAKINNILSEVNGLVSHLIKLPETKIWTDYDKEADVLYISFNRPQKATDSEMLDNGVLLRYKDKDLVGITILNASKR</sequence>
<evidence type="ECO:0000313" key="2">
    <source>
        <dbReference type="Proteomes" id="UP000722750"/>
    </source>
</evidence>
<name>A0A941W362_9BACT</name>
<dbReference type="Proteomes" id="UP000722750">
    <property type="component" value="Unassembled WGS sequence"/>
</dbReference>
<dbReference type="AlphaFoldDB" id="A0A941W362"/>
<accession>A0A941W362</accession>
<dbReference type="EMBL" id="JAANXD010000071">
    <property type="protein sequence ID" value="MBS1258635.1"/>
    <property type="molecule type" value="Genomic_DNA"/>
</dbReference>